<reference evidence="1" key="1">
    <citation type="submission" date="2018-01" db="EMBL/GenBank/DDBJ databases">
        <authorList>
            <person name="Krukenberg V."/>
        </authorList>
    </citation>
    <scope>NUCLEOTIDE SEQUENCE</scope>
    <source>
        <strain evidence="1">E20ANME2</strain>
    </source>
</reference>
<evidence type="ECO:0000313" key="2">
    <source>
        <dbReference type="Proteomes" id="UP000248329"/>
    </source>
</evidence>
<accession>A0AC61KYR2</accession>
<protein>
    <submittedName>
        <fullName evidence="1">Uncharacterized protein</fullName>
    </submittedName>
</protein>
<dbReference type="Proteomes" id="UP000248329">
    <property type="component" value="Unassembled WGS sequence"/>
</dbReference>
<name>A0AC61KYR2_9EURY</name>
<comment type="caution">
    <text evidence="1">The sequence shown here is derived from an EMBL/GenBank/DDBJ whole genome shotgun (WGS) entry which is preliminary data.</text>
</comment>
<evidence type="ECO:0000313" key="1">
    <source>
        <dbReference type="EMBL" id="PXF57175.1"/>
    </source>
</evidence>
<dbReference type="EMBL" id="PQXF01000068">
    <property type="protein sequence ID" value="PXF57175.1"/>
    <property type="molecule type" value="Genomic_DNA"/>
</dbReference>
<organism evidence="1 2">
    <name type="scientific">Candidatus Methanogaster sp</name>
    <dbReference type="NCBI Taxonomy" id="3386292"/>
    <lineage>
        <taxon>Archaea</taxon>
        <taxon>Methanobacteriati</taxon>
        <taxon>Methanobacteriota</taxon>
        <taxon>Stenosarchaea group</taxon>
        <taxon>Methanomicrobia</taxon>
        <taxon>Methanosarcinales</taxon>
        <taxon>ANME-2 cluster</taxon>
        <taxon>Candidatus Methanogasteraceae</taxon>
        <taxon>Candidatus Methanogaster</taxon>
    </lineage>
</organism>
<gene>
    <name evidence="1" type="ORF">C4B59_15715</name>
</gene>
<proteinExistence type="predicted"/>
<sequence>MTRISSHILEFRTEYDPDMPVCMLSYYARILRAYKLPVYPIVVYLRQRNACIEAAYNPSIDGRDVIAFKYEVVKIRELPSAKIFENRFYGLYLLTPLMADSGLAGMTVGA</sequence>